<name>A0A815L017_9BILA</name>
<dbReference type="EMBL" id="CAJOAZ010004369">
    <property type="protein sequence ID" value="CAF4055902.1"/>
    <property type="molecule type" value="Genomic_DNA"/>
</dbReference>
<accession>A0A815L017</accession>
<feature type="chain" id="PRO_5036228080" evidence="1">
    <location>
        <begin position="23"/>
        <end position="227"/>
    </location>
</feature>
<dbReference type="EMBL" id="CAJNOG010001056">
    <property type="protein sequence ID" value="CAF1403199.1"/>
    <property type="molecule type" value="Genomic_DNA"/>
</dbReference>
<gene>
    <name evidence="2" type="ORF">JYZ213_LOCUS37887</name>
    <name evidence="3" type="ORF">OXD698_LOCUS32823</name>
</gene>
<protein>
    <submittedName>
        <fullName evidence="2">Uncharacterized protein</fullName>
    </submittedName>
</protein>
<organism evidence="2 4">
    <name type="scientific">Adineta steineri</name>
    <dbReference type="NCBI Taxonomy" id="433720"/>
    <lineage>
        <taxon>Eukaryota</taxon>
        <taxon>Metazoa</taxon>
        <taxon>Spiralia</taxon>
        <taxon>Gnathifera</taxon>
        <taxon>Rotifera</taxon>
        <taxon>Eurotatoria</taxon>
        <taxon>Bdelloidea</taxon>
        <taxon>Adinetida</taxon>
        <taxon>Adinetidae</taxon>
        <taxon>Adineta</taxon>
    </lineage>
</organism>
<dbReference type="AlphaFoldDB" id="A0A815L017"/>
<dbReference type="Proteomes" id="UP000663845">
    <property type="component" value="Unassembled WGS sequence"/>
</dbReference>
<dbReference type="Proteomes" id="UP000663844">
    <property type="component" value="Unassembled WGS sequence"/>
</dbReference>
<evidence type="ECO:0000256" key="1">
    <source>
        <dbReference type="SAM" id="SignalP"/>
    </source>
</evidence>
<evidence type="ECO:0000313" key="3">
    <source>
        <dbReference type="EMBL" id="CAF4055902.1"/>
    </source>
</evidence>
<keyword evidence="1" id="KW-0732">Signal</keyword>
<feature type="signal peptide" evidence="1">
    <location>
        <begin position="1"/>
        <end position="22"/>
    </location>
</feature>
<evidence type="ECO:0000313" key="4">
    <source>
        <dbReference type="Proteomes" id="UP000663845"/>
    </source>
</evidence>
<sequence length="227" mass="26787">MCTFTKIIFGSVMLILVENVLADQSFKTDKVCNITREILCVRDELLKTATAVRNINRTLNEIERNILISTTINETLHRYISFETRYIQIQLPTPQIHANFFKNSNINKTYLIDLLLEAHDAMSFYYNSIEDILKIQDPFGSSSNTWFHQIKLDLQHKVICPYRNVLNVYSSQWPIITEISRIKFYPKRYQNSPSLLHDVRSIIIAQLLREWMTKMHSVIVNIEQKFR</sequence>
<reference evidence="2" key="1">
    <citation type="submission" date="2021-02" db="EMBL/GenBank/DDBJ databases">
        <authorList>
            <person name="Nowell W R."/>
        </authorList>
    </citation>
    <scope>NUCLEOTIDE SEQUENCE</scope>
</reference>
<evidence type="ECO:0000313" key="2">
    <source>
        <dbReference type="EMBL" id="CAF1403199.1"/>
    </source>
</evidence>
<proteinExistence type="predicted"/>
<comment type="caution">
    <text evidence="2">The sequence shown here is derived from an EMBL/GenBank/DDBJ whole genome shotgun (WGS) entry which is preliminary data.</text>
</comment>